<accession>U4U8D9</accession>
<dbReference type="InterPro" id="IPR008979">
    <property type="entry name" value="Galactose-bd-like_sf"/>
</dbReference>
<dbReference type="AlphaFoldDB" id="U4U8D9"/>
<sequence length="296" mass="33814">MSSLLGRCILLRQLKPGSVCITAKRFTFHEYDNRGGYQGPLPPFKDRMRVGLAELKKEVKLWCQETCAIAGDAIMIAATPGQTDVAWRFRQPQSLDNWITTCDSDHNEGFSHCSLELNQYGNGVFSGRVDLKVPKSGKITRAGYCNIKTKNARKSFKRESYLDWTSYNTLIMKVRGDGRTYLLNIATRGVFDTMWNDMYNYQLYTRGGPYWQVAKIPFSKFFFSSKGRIQDEQCALPLNRVTSFGISVQDRHGGDFCLEIDYIGVEYDPKHVEEFAYEMYSLPSGIARSLLLPWSC</sequence>
<evidence type="ECO:0000256" key="1">
    <source>
        <dbReference type="ARBA" id="ARBA00004173"/>
    </source>
</evidence>
<dbReference type="GO" id="GO:0006120">
    <property type="term" value="P:mitochondrial electron transport, NADH to ubiquinone"/>
    <property type="evidence" value="ECO:0007669"/>
    <property type="project" value="TreeGrafter"/>
</dbReference>
<dbReference type="GO" id="GO:0032981">
    <property type="term" value="P:mitochondrial respiratory chain complex I assembly"/>
    <property type="evidence" value="ECO:0007669"/>
    <property type="project" value="TreeGrafter"/>
</dbReference>
<proteinExistence type="inferred from homology"/>
<dbReference type="GO" id="GO:0051082">
    <property type="term" value="F:unfolded protein binding"/>
    <property type="evidence" value="ECO:0007669"/>
    <property type="project" value="TreeGrafter"/>
</dbReference>
<evidence type="ECO:0000256" key="3">
    <source>
        <dbReference type="ARBA" id="ARBA00023128"/>
    </source>
</evidence>
<reference evidence="6 7" key="1">
    <citation type="journal article" date="2013" name="Genome Biol.">
        <title>Draft genome of the mountain pine beetle, Dendroctonus ponderosae Hopkins, a major forest pest.</title>
        <authorList>
            <person name="Keeling C.I."/>
            <person name="Yuen M.M."/>
            <person name="Liao N.Y."/>
            <person name="Docking T.R."/>
            <person name="Chan S.K."/>
            <person name="Taylor G.A."/>
            <person name="Palmquist D.L."/>
            <person name="Jackman S.D."/>
            <person name="Nguyen A."/>
            <person name="Li M."/>
            <person name="Henderson H."/>
            <person name="Janes J.K."/>
            <person name="Zhao Y."/>
            <person name="Pandoh P."/>
            <person name="Moore R."/>
            <person name="Sperling F.A."/>
            <person name="Huber D.P."/>
            <person name="Birol I."/>
            <person name="Jones S.J."/>
            <person name="Bohlmann J."/>
        </authorList>
    </citation>
    <scope>NUCLEOTIDE SEQUENCE</scope>
</reference>
<evidence type="ECO:0000259" key="5">
    <source>
        <dbReference type="Pfam" id="PF08547"/>
    </source>
</evidence>
<dbReference type="SUPFAM" id="SSF49785">
    <property type="entry name" value="Galactose-binding domain-like"/>
    <property type="match status" value="1"/>
</dbReference>
<evidence type="ECO:0000313" key="7">
    <source>
        <dbReference type="Proteomes" id="UP000030742"/>
    </source>
</evidence>
<dbReference type="OrthoDB" id="42561at2759"/>
<evidence type="ECO:0000313" key="6">
    <source>
        <dbReference type="EMBL" id="ERL88618.1"/>
    </source>
</evidence>
<dbReference type="Pfam" id="PF08547">
    <property type="entry name" value="CIA30"/>
    <property type="match status" value="1"/>
</dbReference>
<organism evidence="6 7">
    <name type="scientific">Dendroctonus ponderosae</name>
    <name type="common">Mountain pine beetle</name>
    <dbReference type="NCBI Taxonomy" id="77166"/>
    <lineage>
        <taxon>Eukaryota</taxon>
        <taxon>Metazoa</taxon>
        <taxon>Ecdysozoa</taxon>
        <taxon>Arthropoda</taxon>
        <taxon>Hexapoda</taxon>
        <taxon>Insecta</taxon>
        <taxon>Pterygota</taxon>
        <taxon>Neoptera</taxon>
        <taxon>Endopterygota</taxon>
        <taxon>Coleoptera</taxon>
        <taxon>Polyphaga</taxon>
        <taxon>Cucujiformia</taxon>
        <taxon>Curculionidae</taxon>
        <taxon>Scolytinae</taxon>
        <taxon>Dendroctonus</taxon>
    </lineage>
</organism>
<dbReference type="InterPro" id="IPR039131">
    <property type="entry name" value="NDUFAF1"/>
</dbReference>
<comment type="similarity">
    <text evidence="2">Belongs to the CIA30 family.</text>
</comment>
<dbReference type="PANTHER" id="PTHR13194">
    <property type="entry name" value="COMPLEX I INTERMEDIATE-ASSOCIATED PROTEIN 30"/>
    <property type="match status" value="1"/>
</dbReference>
<dbReference type="STRING" id="77166.U4U8D9"/>
<evidence type="ECO:0000256" key="4">
    <source>
        <dbReference type="ARBA" id="ARBA00023186"/>
    </source>
</evidence>
<dbReference type="EMBL" id="KB632083">
    <property type="protein sequence ID" value="ERL88618.1"/>
    <property type="molecule type" value="Genomic_DNA"/>
</dbReference>
<dbReference type="GO" id="GO:0005739">
    <property type="term" value="C:mitochondrion"/>
    <property type="evidence" value="ECO:0007669"/>
    <property type="project" value="UniProtKB-SubCell"/>
</dbReference>
<keyword evidence="4" id="KW-0143">Chaperone</keyword>
<keyword evidence="3" id="KW-0496">Mitochondrion</keyword>
<feature type="domain" description="NADH:ubiquinone oxidoreductase intermediate-associated protein 30" evidence="5">
    <location>
        <begin position="87"/>
        <end position="260"/>
    </location>
</feature>
<protein>
    <recommendedName>
        <fullName evidence="5">NADH:ubiquinone oxidoreductase intermediate-associated protein 30 domain-containing protein</fullName>
    </recommendedName>
</protein>
<dbReference type="Proteomes" id="UP000030742">
    <property type="component" value="Unassembled WGS sequence"/>
</dbReference>
<dbReference type="InterPro" id="IPR013857">
    <property type="entry name" value="NADH-UbQ_OxRdtase-assoc_prot30"/>
</dbReference>
<gene>
    <name evidence="6" type="ORF">D910_06003</name>
</gene>
<dbReference type="PANTHER" id="PTHR13194:SF18">
    <property type="entry name" value="COMPLEX I INTERMEDIATE-ASSOCIATED PROTEIN 30, MITOCHONDRIAL"/>
    <property type="match status" value="1"/>
</dbReference>
<comment type="subcellular location">
    <subcellularLocation>
        <location evidence="1">Mitochondrion</location>
    </subcellularLocation>
</comment>
<evidence type="ECO:0000256" key="2">
    <source>
        <dbReference type="ARBA" id="ARBA00007884"/>
    </source>
</evidence>
<name>U4U8D9_DENPD</name>